<dbReference type="Proteomes" id="UP001590951">
    <property type="component" value="Unassembled WGS sequence"/>
</dbReference>
<keyword evidence="2" id="KW-1185">Reference proteome</keyword>
<organism evidence="1 2">
    <name type="scientific">Lepraria finkii</name>
    <dbReference type="NCBI Taxonomy" id="1340010"/>
    <lineage>
        <taxon>Eukaryota</taxon>
        <taxon>Fungi</taxon>
        <taxon>Dikarya</taxon>
        <taxon>Ascomycota</taxon>
        <taxon>Pezizomycotina</taxon>
        <taxon>Lecanoromycetes</taxon>
        <taxon>OSLEUM clade</taxon>
        <taxon>Lecanoromycetidae</taxon>
        <taxon>Lecanorales</taxon>
        <taxon>Lecanorineae</taxon>
        <taxon>Stereocaulaceae</taxon>
        <taxon>Lepraria</taxon>
    </lineage>
</organism>
<evidence type="ECO:0000313" key="1">
    <source>
        <dbReference type="EMBL" id="KAL2054843.1"/>
    </source>
</evidence>
<sequence>MPCFRELWDDVEPSIGATTSVFELREEETRREKAKRAGEETQRLFHEQHAILKDDMLEILEA</sequence>
<protein>
    <submittedName>
        <fullName evidence="1">Uncharacterized protein</fullName>
    </submittedName>
</protein>
<proteinExistence type="predicted"/>
<reference evidence="1 2" key="1">
    <citation type="submission" date="2024-09" db="EMBL/GenBank/DDBJ databases">
        <title>Rethinking Asexuality: The Enigmatic Case of Functional Sexual Genes in Lepraria (Stereocaulaceae).</title>
        <authorList>
            <person name="Doellman M."/>
            <person name="Sun Y."/>
            <person name="Barcenas-Pena A."/>
            <person name="Lumbsch H.T."/>
            <person name="Grewe F."/>
        </authorList>
    </citation>
    <scope>NUCLEOTIDE SEQUENCE [LARGE SCALE GENOMIC DNA]</scope>
    <source>
        <strain evidence="1 2">Grewe 0041</strain>
    </source>
</reference>
<dbReference type="EMBL" id="JBHFEH010000013">
    <property type="protein sequence ID" value="KAL2054843.1"/>
    <property type="molecule type" value="Genomic_DNA"/>
</dbReference>
<gene>
    <name evidence="1" type="ORF">ABVK25_004665</name>
</gene>
<evidence type="ECO:0000313" key="2">
    <source>
        <dbReference type="Proteomes" id="UP001590951"/>
    </source>
</evidence>
<accession>A0ABR4BBP1</accession>
<comment type="caution">
    <text evidence="1">The sequence shown here is derived from an EMBL/GenBank/DDBJ whole genome shotgun (WGS) entry which is preliminary data.</text>
</comment>
<name>A0ABR4BBP1_9LECA</name>